<protein>
    <submittedName>
        <fullName evidence="1">Uncharacterized protein</fullName>
    </submittedName>
</protein>
<proteinExistence type="predicted"/>
<keyword evidence="2" id="KW-1185">Reference proteome</keyword>
<evidence type="ECO:0000313" key="1">
    <source>
        <dbReference type="EMBL" id="GEO40099.1"/>
    </source>
</evidence>
<dbReference type="Proteomes" id="UP000321523">
    <property type="component" value="Unassembled WGS sequence"/>
</dbReference>
<reference evidence="1 2" key="1">
    <citation type="submission" date="2019-07" db="EMBL/GenBank/DDBJ databases">
        <title>Whole genome shotgun sequence of Skermanella aerolata NBRC 106429.</title>
        <authorList>
            <person name="Hosoyama A."/>
            <person name="Uohara A."/>
            <person name="Ohji S."/>
            <person name="Ichikawa N."/>
        </authorList>
    </citation>
    <scope>NUCLEOTIDE SEQUENCE [LARGE SCALE GENOMIC DNA]</scope>
    <source>
        <strain evidence="1 2">NBRC 106429</strain>
    </source>
</reference>
<sequence length="261" mass="27866">MRDIDITSILSRHPAGNSLGLAYNPVSDVLHLAHGSGSGGGFIYTLDLDGNAIKELDFEEAYRAGSYPTSLSFDRVTGHLFVFAFGVGDGVGNIVEMRTDGSAIFREFTVPIGGGGGILVRGDSIWQAMFASDVIRQYARDGNVVRDVSVSNSFPGFPGPEDITSSFTNGFFLNDFFGERIVEVDAGGREIAAISTAALGRGLGIDADASTQRIFLQVNNSDIYVLSSDFIGQIPEPSTFTVFGSGVLGLIGCYLSRRRCY</sequence>
<name>A0A512DUF9_9PROT</name>
<organism evidence="1 2">
    <name type="scientific">Skermanella aerolata</name>
    <dbReference type="NCBI Taxonomy" id="393310"/>
    <lineage>
        <taxon>Bacteria</taxon>
        <taxon>Pseudomonadati</taxon>
        <taxon>Pseudomonadota</taxon>
        <taxon>Alphaproteobacteria</taxon>
        <taxon>Rhodospirillales</taxon>
        <taxon>Azospirillaceae</taxon>
        <taxon>Skermanella</taxon>
    </lineage>
</organism>
<gene>
    <name evidence="1" type="ORF">SAE02_42470</name>
</gene>
<dbReference type="EMBL" id="BJYZ01000019">
    <property type="protein sequence ID" value="GEO40099.1"/>
    <property type="molecule type" value="Genomic_DNA"/>
</dbReference>
<accession>A0A512DUF9</accession>
<comment type="caution">
    <text evidence="1">The sequence shown here is derived from an EMBL/GenBank/DDBJ whole genome shotgun (WGS) entry which is preliminary data.</text>
</comment>
<dbReference type="SUPFAM" id="SSF63825">
    <property type="entry name" value="YWTD domain"/>
    <property type="match status" value="1"/>
</dbReference>
<dbReference type="AlphaFoldDB" id="A0A512DUF9"/>
<evidence type="ECO:0000313" key="2">
    <source>
        <dbReference type="Proteomes" id="UP000321523"/>
    </source>
</evidence>